<evidence type="ECO:0000256" key="13">
    <source>
        <dbReference type="ARBA" id="ARBA00023128"/>
    </source>
</evidence>
<evidence type="ECO:0000256" key="14">
    <source>
        <dbReference type="ARBA" id="ARBA00047882"/>
    </source>
</evidence>
<dbReference type="InterPro" id="IPR046373">
    <property type="entry name" value="Acyl-CoA_Oxase/DH_mid-dom_sf"/>
</dbReference>
<keyword evidence="7 15" id="KW-0285">Flavoprotein</keyword>
<dbReference type="Gene3D" id="1.10.540.10">
    <property type="entry name" value="Acyl-CoA dehydrogenase/oxidase, N-terminal domain"/>
    <property type="match status" value="1"/>
</dbReference>
<keyword evidence="13" id="KW-0496">Mitochondrion</keyword>
<sequence length="480" mass="52700">MEAEDSRTKISRLEGTSDWASWKFQMQIILEANEYADFLSGEEPKPQRIPRAGETDAETDARFKDELKVFNVNMGVKIASRTFATEGKHPNGMAFELNETQKEFQELARKFAREEIIPVAAEHDRTGKYPWEIIKKAHSLGLMNGHIPQDIGGLGMGVFDGCLVAEELAYGCTGIMTALEASGLGQTPVLIAGNKEQKKKYLGRLVEEPLVAAYCVTEPGAGSDVNGVKTRAEKKGDEYIINGQKMWITNGGVANWYFLLARTNPDPKCPASKAFTGFIVERETPGITPGRKELNMGQRASDTRGITFEDVRVPKENVLLSEGEGFKVAMQTFDKTRPPVAAGAVGLAQRALDEALKYSMERKAFGVPIVHHQAVAFLIAEMAIGVETARLAWQKSAWAVDQGKRNSYEASIAKAYAADVANKCATDAVQVHGGNGFNSEYPVEKLMRDAKIYQIYEGTSQIQRLIISRAILDKAKQGGV</sequence>
<evidence type="ECO:0000256" key="3">
    <source>
        <dbReference type="ARBA" id="ARBA00005198"/>
    </source>
</evidence>
<comment type="caution">
    <text evidence="19">The sequence shown here is derived from an EMBL/GenBank/DDBJ whole genome shotgun (WGS) entry which is preliminary data.</text>
</comment>
<dbReference type="InterPro" id="IPR009075">
    <property type="entry name" value="AcylCo_DH/oxidase_C"/>
</dbReference>
<dbReference type="OrthoDB" id="434771at2759"/>
<dbReference type="FunFam" id="2.40.110.10:FF:000007">
    <property type="entry name" value="Medium-chain specific acyl-CoA dehydrogenase, mitochondrial"/>
    <property type="match status" value="1"/>
</dbReference>
<keyword evidence="10" id="KW-0809">Transit peptide</keyword>
<evidence type="ECO:0000256" key="15">
    <source>
        <dbReference type="RuleBase" id="RU362125"/>
    </source>
</evidence>
<dbReference type="Pfam" id="PF02770">
    <property type="entry name" value="Acyl-CoA_dh_M"/>
    <property type="match status" value="1"/>
</dbReference>
<dbReference type="EMBL" id="WIXP02000012">
    <property type="protein sequence ID" value="KAF6201587.1"/>
    <property type="molecule type" value="Genomic_DNA"/>
</dbReference>
<dbReference type="PROSITE" id="PS00073">
    <property type="entry name" value="ACYL_COA_DH_2"/>
    <property type="match status" value="1"/>
</dbReference>
<dbReference type="Proteomes" id="UP000466442">
    <property type="component" value="Linkage Group LG12"/>
</dbReference>
<evidence type="ECO:0000259" key="16">
    <source>
        <dbReference type="Pfam" id="PF00441"/>
    </source>
</evidence>
<dbReference type="InterPro" id="IPR006089">
    <property type="entry name" value="Acyl-CoA_DH_CS"/>
</dbReference>
<evidence type="ECO:0000256" key="11">
    <source>
        <dbReference type="ARBA" id="ARBA00023002"/>
    </source>
</evidence>
<dbReference type="InterPro" id="IPR037069">
    <property type="entry name" value="AcylCoA_DH/ox_N_sf"/>
</dbReference>
<evidence type="ECO:0000259" key="18">
    <source>
        <dbReference type="Pfam" id="PF02771"/>
    </source>
</evidence>
<evidence type="ECO:0000256" key="9">
    <source>
        <dbReference type="ARBA" id="ARBA00022832"/>
    </source>
</evidence>
<comment type="cofactor">
    <cofactor evidence="1 15">
        <name>FAD</name>
        <dbReference type="ChEBI" id="CHEBI:57692"/>
    </cofactor>
</comment>
<feature type="domain" description="Acyl-CoA dehydrogenase/oxidase N-terminal" evidence="18">
    <location>
        <begin position="98"/>
        <end position="207"/>
    </location>
</feature>
<comment type="pathway">
    <text evidence="3">Lipid metabolism; mitochondrial fatty acid beta-oxidation.</text>
</comment>
<dbReference type="SUPFAM" id="SSF47203">
    <property type="entry name" value="Acyl-CoA dehydrogenase C-terminal domain-like"/>
    <property type="match status" value="1"/>
</dbReference>
<dbReference type="GO" id="GO:0070991">
    <property type="term" value="F:medium-chain fatty acyl-CoA dehydrogenase activity"/>
    <property type="evidence" value="ECO:0007669"/>
    <property type="project" value="UniProtKB-EC"/>
</dbReference>
<dbReference type="FunFam" id="1.10.540.10:FF:000010">
    <property type="entry name" value="Medium-chain specific acyl-CoA dehydrogenase, mitochondrial"/>
    <property type="match status" value="1"/>
</dbReference>
<keyword evidence="20" id="KW-1185">Reference proteome</keyword>
<keyword evidence="12" id="KW-0443">Lipid metabolism</keyword>
<dbReference type="EC" id="1.3.8.7" evidence="5"/>
<dbReference type="FunFam" id="1.20.140.10:FF:000011">
    <property type="entry name" value="Medium-chain specific acyl-CoA dehydrogenase, mitochondrial"/>
    <property type="match status" value="1"/>
</dbReference>
<evidence type="ECO:0000313" key="20">
    <source>
        <dbReference type="Proteomes" id="UP000466442"/>
    </source>
</evidence>
<evidence type="ECO:0000259" key="17">
    <source>
        <dbReference type="Pfam" id="PF02770"/>
    </source>
</evidence>
<dbReference type="InterPro" id="IPR006091">
    <property type="entry name" value="Acyl-CoA_Oxase/DH_mid-dom"/>
</dbReference>
<keyword evidence="9" id="KW-0276">Fatty acid metabolism</keyword>
<comment type="similarity">
    <text evidence="4 15">Belongs to the acyl-CoA dehydrogenase family.</text>
</comment>
<dbReference type="PANTHER" id="PTHR48083">
    <property type="entry name" value="MEDIUM-CHAIN SPECIFIC ACYL-COA DEHYDROGENASE, MITOCHONDRIAL-RELATED"/>
    <property type="match status" value="1"/>
</dbReference>
<evidence type="ECO:0000313" key="19">
    <source>
        <dbReference type="EMBL" id="KAF6201587.1"/>
    </source>
</evidence>
<evidence type="ECO:0000256" key="10">
    <source>
        <dbReference type="ARBA" id="ARBA00022946"/>
    </source>
</evidence>
<dbReference type="GO" id="GO:0005759">
    <property type="term" value="C:mitochondrial matrix"/>
    <property type="evidence" value="ECO:0007669"/>
    <property type="project" value="UniProtKB-SubCell"/>
</dbReference>
<keyword evidence="11 15" id="KW-0560">Oxidoreductase</keyword>
<dbReference type="InterPro" id="IPR036250">
    <property type="entry name" value="AcylCo_DH-like_C"/>
</dbReference>
<evidence type="ECO:0000256" key="5">
    <source>
        <dbReference type="ARBA" id="ARBA00012033"/>
    </source>
</evidence>
<comment type="catalytic activity">
    <reaction evidence="14">
        <text>a medium-chain 2,3-saturated fatty acyl-CoA + oxidized [electron-transfer flavoprotein] + H(+) = a medium-chain (2E)-enoyl-CoA + reduced [electron-transfer flavoprotein]</text>
        <dbReference type="Rhea" id="RHEA:14477"/>
        <dbReference type="Rhea" id="RHEA-COMP:10685"/>
        <dbReference type="Rhea" id="RHEA-COMP:10686"/>
        <dbReference type="ChEBI" id="CHEBI:15378"/>
        <dbReference type="ChEBI" id="CHEBI:57692"/>
        <dbReference type="ChEBI" id="CHEBI:58307"/>
        <dbReference type="ChEBI" id="CHEBI:83723"/>
        <dbReference type="ChEBI" id="CHEBI:83726"/>
        <dbReference type="EC" id="1.3.8.7"/>
    </reaction>
</comment>
<proteinExistence type="inferred from homology"/>
<evidence type="ECO:0000256" key="1">
    <source>
        <dbReference type="ARBA" id="ARBA00001974"/>
    </source>
</evidence>
<name>A0A8S9WXY8_APOLU</name>
<evidence type="ECO:0000256" key="8">
    <source>
        <dbReference type="ARBA" id="ARBA00022827"/>
    </source>
</evidence>
<dbReference type="InterPro" id="IPR009100">
    <property type="entry name" value="AcylCoA_DH/oxidase_NM_dom_sf"/>
</dbReference>
<dbReference type="GO" id="GO:0051793">
    <property type="term" value="P:medium-chain fatty acid catabolic process"/>
    <property type="evidence" value="ECO:0007669"/>
    <property type="project" value="TreeGrafter"/>
</dbReference>
<dbReference type="AlphaFoldDB" id="A0A8S9WXY8"/>
<dbReference type="Pfam" id="PF00441">
    <property type="entry name" value="Acyl-CoA_dh_1"/>
    <property type="match status" value="1"/>
</dbReference>
<dbReference type="SUPFAM" id="SSF56645">
    <property type="entry name" value="Acyl-CoA dehydrogenase NM domain-like"/>
    <property type="match status" value="1"/>
</dbReference>
<comment type="subcellular location">
    <subcellularLocation>
        <location evidence="2">Mitochondrion matrix</location>
    </subcellularLocation>
</comment>
<organism evidence="19 20">
    <name type="scientific">Apolygus lucorum</name>
    <name type="common">Small green plant bug</name>
    <name type="synonym">Lygocoris lucorum</name>
    <dbReference type="NCBI Taxonomy" id="248454"/>
    <lineage>
        <taxon>Eukaryota</taxon>
        <taxon>Metazoa</taxon>
        <taxon>Ecdysozoa</taxon>
        <taxon>Arthropoda</taxon>
        <taxon>Hexapoda</taxon>
        <taxon>Insecta</taxon>
        <taxon>Pterygota</taxon>
        <taxon>Neoptera</taxon>
        <taxon>Paraneoptera</taxon>
        <taxon>Hemiptera</taxon>
        <taxon>Heteroptera</taxon>
        <taxon>Panheteroptera</taxon>
        <taxon>Cimicomorpha</taxon>
        <taxon>Miridae</taxon>
        <taxon>Mirini</taxon>
        <taxon>Apolygus</taxon>
    </lineage>
</organism>
<dbReference type="GO" id="GO:0050660">
    <property type="term" value="F:flavin adenine dinucleotide binding"/>
    <property type="evidence" value="ECO:0007669"/>
    <property type="project" value="InterPro"/>
</dbReference>
<dbReference type="InterPro" id="IPR013786">
    <property type="entry name" value="AcylCoA_DH/ox_N"/>
</dbReference>
<reference evidence="19" key="1">
    <citation type="journal article" date="2021" name="Mol. Ecol. Resour.">
        <title>Apolygus lucorum genome provides insights into omnivorousness and mesophyll feeding.</title>
        <authorList>
            <person name="Liu Y."/>
            <person name="Liu H."/>
            <person name="Wang H."/>
            <person name="Huang T."/>
            <person name="Liu B."/>
            <person name="Yang B."/>
            <person name="Yin L."/>
            <person name="Li B."/>
            <person name="Zhang Y."/>
            <person name="Zhang S."/>
            <person name="Jiang F."/>
            <person name="Zhang X."/>
            <person name="Ren Y."/>
            <person name="Wang B."/>
            <person name="Wang S."/>
            <person name="Lu Y."/>
            <person name="Wu K."/>
            <person name="Fan W."/>
            <person name="Wang G."/>
        </authorList>
    </citation>
    <scope>NUCLEOTIDE SEQUENCE</scope>
    <source>
        <strain evidence="19">12Hb</strain>
    </source>
</reference>
<dbReference type="PANTHER" id="PTHR48083:SF2">
    <property type="entry name" value="MEDIUM-CHAIN SPECIFIC ACYL-COA DEHYDROGENASE, MITOCHONDRIAL"/>
    <property type="match status" value="1"/>
</dbReference>
<accession>A0A8S9WXY8</accession>
<evidence type="ECO:0000256" key="12">
    <source>
        <dbReference type="ARBA" id="ARBA00023098"/>
    </source>
</evidence>
<evidence type="ECO:0000256" key="7">
    <source>
        <dbReference type="ARBA" id="ARBA00022630"/>
    </source>
</evidence>
<protein>
    <recommendedName>
        <fullName evidence="6">Medium-chain specific acyl-CoA dehydrogenase, mitochondrial</fullName>
        <ecNumber evidence="5">1.3.8.7</ecNumber>
    </recommendedName>
</protein>
<evidence type="ECO:0000256" key="2">
    <source>
        <dbReference type="ARBA" id="ARBA00004305"/>
    </source>
</evidence>
<keyword evidence="8 15" id="KW-0274">FAD</keyword>
<dbReference type="Gene3D" id="2.40.110.10">
    <property type="entry name" value="Butyryl-CoA Dehydrogenase, subunit A, domain 2"/>
    <property type="match status" value="1"/>
</dbReference>
<feature type="domain" description="Acyl-CoA oxidase/dehydrogenase middle" evidence="17">
    <location>
        <begin position="213"/>
        <end position="311"/>
    </location>
</feature>
<dbReference type="Gene3D" id="1.20.140.10">
    <property type="entry name" value="Butyryl-CoA Dehydrogenase, subunit A, domain 3"/>
    <property type="match status" value="1"/>
</dbReference>
<dbReference type="Pfam" id="PF02771">
    <property type="entry name" value="Acyl-CoA_dh_N"/>
    <property type="match status" value="1"/>
</dbReference>
<feature type="domain" description="Acyl-CoA dehydrogenase/oxidase C-terminal" evidence="16">
    <location>
        <begin position="323"/>
        <end position="472"/>
    </location>
</feature>
<dbReference type="InterPro" id="IPR050741">
    <property type="entry name" value="Acyl-CoA_dehydrogenase"/>
</dbReference>
<gene>
    <name evidence="19" type="ORF">GE061_003979</name>
</gene>
<evidence type="ECO:0000256" key="4">
    <source>
        <dbReference type="ARBA" id="ARBA00009347"/>
    </source>
</evidence>
<dbReference type="PROSITE" id="PS00072">
    <property type="entry name" value="ACYL_COA_DH_1"/>
    <property type="match status" value="1"/>
</dbReference>
<evidence type="ECO:0000256" key="6">
    <source>
        <dbReference type="ARBA" id="ARBA00019125"/>
    </source>
</evidence>